<reference evidence="3" key="1">
    <citation type="submission" date="2015-10" db="EMBL/GenBank/DDBJ databases">
        <authorList>
            <person name="Ju K.-S."/>
            <person name="Doroghazi J.R."/>
            <person name="Metcalf W.W."/>
        </authorList>
    </citation>
    <scope>NUCLEOTIDE SEQUENCE [LARGE SCALE GENOMIC DNA]</scope>
    <source>
        <strain evidence="3">NRRL F-8817</strain>
    </source>
</reference>
<protein>
    <submittedName>
        <fullName evidence="2">Uncharacterized protein</fullName>
    </submittedName>
</protein>
<organism evidence="2 3">
    <name type="scientific">Streptomyces violaceusniger</name>
    <dbReference type="NCBI Taxonomy" id="68280"/>
    <lineage>
        <taxon>Bacteria</taxon>
        <taxon>Bacillati</taxon>
        <taxon>Actinomycetota</taxon>
        <taxon>Actinomycetes</taxon>
        <taxon>Kitasatosporales</taxon>
        <taxon>Streptomycetaceae</taxon>
        <taxon>Streptomyces</taxon>
        <taxon>Streptomyces violaceusniger group</taxon>
    </lineage>
</organism>
<feature type="region of interest" description="Disordered" evidence="1">
    <location>
        <begin position="42"/>
        <end position="65"/>
    </location>
</feature>
<name>A0A0X3VKY6_STRVO</name>
<dbReference type="EMBL" id="LLZJ01000408">
    <property type="protein sequence ID" value="KUL44922.1"/>
    <property type="molecule type" value="Genomic_DNA"/>
</dbReference>
<comment type="caution">
    <text evidence="2">The sequence shown here is derived from an EMBL/GenBank/DDBJ whole genome shotgun (WGS) entry which is preliminary data.</text>
</comment>
<dbReference type="RefSeq" id="WP_059148585.1">
    <property type="nucleotide sequence ID" value="NZ_LLZJ01000408.1"/>
</dbReference>
<dbReference type="Proteomes" id="UP000053413">
    <property type="component" value="Unassembled WGS sequence"/>
</dbReference>
<accession>A0A0X3VKY6</accession>
<proteinExistence type="predicted"/>
<evidence type="ECO:0000256" key="1">
    <source>
        <dbReference type="SAM" id="MobiDB-lite"/>
    </source>
</evidence>
<evidence type="ECO:0000313" key="3">
    <source>
        <dbReference type="Proteomes" id="UP000053413"/>
    </source>
</evidence>
<dbReference type="AlphaFoldDB" id="A0A0X3VKY6"/>
<evidence type="ECO:0000313" key="2">
    <source>
        <dbReference type="EMBL" id="KUL44922.1"/>
    </source>
</evidence>
<gene>
    <name evidence="2" type="ORF">ADL28_39260</name>
</gene>
<sequence>MGVRVEGAVSLLGAPHPVDRRVLAPLVAGAYLYLGQLPAASPARPSPLALGWATSPPASTPTRER</sequence>
<feature type="compositionally biased region" description="Polar residues" evidence="1">
    <location>
        <begin position="56"/>
        <end position="65"/>
    </location>
</feature>